<gene>
    <name evidence="1" type="ORF">AVDCRST_MAG64-3288</name>
</gene>
<name>A0A6J4PYM3_9BACT</name>
<organism evidence="1">
    <name type="scientific">uncultured Phycisphaerae bacterium</name>
    <dbReference type="NCBI Taxonomy" id="904963"/>
    <lineage>
        <taxon>Bacteria</taxon>
        <taxon>Pseudomonadati</taxon>
        <taxon>Planctomycetota</taxon>
        <taxon>Phycisphaerae</taxon>
        <taxon>environmental samples</taxon>
    </lineage>
</organism>
<dbReference type="EMBL" id="CADCUQ010000761">
    <property type="protein sequence ID" value="CAA9428070.1"/>
    <property type="molecule type" value="Genomic_DNA"/>
</dbReference>
<dbReference type="GO" id="GO:0004565">
    <property type="term" value="F:beta-galactosidase activity"/>
    <property type="evidence" value="ECO:0007669"/>
    <property type="project" value="UniProtKB-EC"/>
</dbReference>
<feature type="non-terminal residue" evidence="1">
    <location>
        <position position="42"/>
    </location>
</feature>
<accession>A0A6J4PYM3</accession>
<sequence length="42" mass="4857">MARKEWQNLNGLWDYAIRPKAKPAPADDEIYDGKILVPFPVE</sequence>
<proteinExistence type="predicted"/>
<evidence type="ECO:0000313" key="1">
    <source>
        <dbReference type="EMBL" id="CAA9428070.1"/>
    </source>
</evidence>
<dbReference type="EC" id="3.2.1.23" evidence="1"/>
<reference evidence="1" key="1">
    <citation type="submission" date="2020-02" db="EMBL/GenBank/DDBJ databases">
        <authorList>
            <person name="Meier V. D."/>
        </authorList>
    </citation>
    <scope>NUCLEOTIDE SEQUENCE</scope>
    <source>
        <strain evidence="1">AVDCRST_MAG64</strain>
    </source>
</reference>
<keyword evidence="1" id="KW-0378">Hydrolase</keyword>
<protein>
    <submittedName>
        <fullName evidence="1">Beta-galactosidase</fullName>
        <ecNumber evidence="1">3.2.1.23</ecNumber>
    </submittedName>
</protein>
<keyword evidence="1" id="KW-0326">Glycosidase</keyword>
<dbReference type="AlphaFoldDB" id="A0A6J4PYM3"/>